<name>D2R723_PIRSD</name>
<dbReference type="Pfam" id="PF06445">
    <property type="entry name" value="GyrI-like"/>
    <property type="match status" value="1"/>
</dbReference>
<protein>
    <submittedName>
        <fullName evidence="2">Transcription activator effector binding protein</fullName>
    </submittedName>
</protein>
<dbReference type="KEGG" id="psl:Psta_4584"/>
<dbReference type="Proteomes" id="UP000001887">
    <property type="component" value="Chromosome"/>
</dbReference>
<dbReference type="SMART" id="SM00871">
    <property type="entry name" value="AraC_E_bind"/>
    <property type="match status" value="1"/>
</dbReference>
<evidence type="ECO:0000259" key="1">
    <source>
        <dbReference type="SMART" id="SM00871"/>
    </source>
</evidence>
<evidence type="ECO:0000313" key="2">
    <source>
        <dbReference type="EMBL" id="ADB19226.1"/>
    </source>
</evidence>
<dbReference type="SUPFAM" id="SSF55136">
    <property type="entry name" value="Probable bacterial effector-binding domain"/>
    <property type="match status" value="1"/>
</dbReference>
<dbReference type="HOGENOM" id="CLU_108864_1_0_0"/>
<proteinExistence type="predicted"/>
<evidence type="ECO:0000313" key="3">
    <source>
        <dbReference type="Proteomes" id="UP000001887"/>
    </source>
</evidence>
<dbReference type="STRING" id="530564.Psta_4584"/>
<gene>
    <name evidence="2" type="ordered locus">Psta_4584</name>
</gene>
<dbReference type="eggNOG" id="COG3708">
    <property type="taxonomic scope" value="Bacteria"/>
</dbReference>
<sequence length="155" mass="17237">MQLTPVFRDVPAMRWAGIMRRYSMESRCEIPQLWGQFAPHIGQIPGQVGRRSYGISVLVSGTDCDFDYMAAVEVHSSAEIPDGMAEFAIPPQKFAVLLHTGHVSELPGFIDAIYRQWLPTSGLRTAPGPCIECYTEEFCGEKMIGGMEIWVPIVS</sequence>
<dbReference type="InterPro" id="IPR010499">
    <property type="entry name" value="AraC_E-bd"/>
</dbReference>
<dbReference type="Gene3D" id="3.20.80.10">
    <property type="entry name" value="Regulatory factor, effector binding domain"/>
    <property type="match status" value="1"/>
</dbReference>
<dbReference type="EMBL" id="CP001848">
    <property type="protein sequence ID" value="ADB19226.1"/>
    <property type="molecule type" value="Genomic_DNA"/>
</dbReference>
<organism evidence="2 3">
    <name type="scientific">Pirellula staleyi (strain ATCC 27377 / DSM 6068 / ICPB 4128)</name>
    <name type="common">Pirella staleyi</name>
    <dbReference type="NCBI Taxonomy" id="530564"/>
    <lineage>
        <taxon>Bacteria</taxon>
        <taxon>Pseudomonadati</taxon>
        <taxon>Planctomycetota</taxon>
        <taxon>Planctomycetia</taxon>
        <taxon>Pirellulales</taxon>
        <taxon>Pirellulaceae</taxon>
        <taxon>Pirellula</taxon>
    </lineage>
</organism>
<dbReference type="OrthoDB" id="9806208at2"/>
<reference evidence="2 3" key="1">
    <citation type="journal article" date="2009" name="Stand. Genomic Sci.">
        <title>Complete genome sequence of Pirellula staleyi type strain (ATCC 27377).</title>
        <authorList>
            <person name="Clum A."/>
            <person name="Tindall B.J."/>
            <person name="Sikorski J."/>
            <person name="Ivanova N."/>
            <person name="Mavrommatis K."/>
            <person name="Lucas S."/>
            <person name="Glavina del Rio T."/>
            <person name="Nolan M."/>
            <person name="Chen F."/>
            <person name="Tice H."/>
            <person name="Pitluck S."/>
            <person name="Cheng J.F."/>
            <person name="Chertkov O."/>
            <person name="Brettin T."/>
            <person name="Han C."/>
            <person name="Detter J.C."/>
            <person name="Kuske C."/>
            <person name="Bruce D."/>
            <person name="Goodwin L."/>
            <person name="Ovchinikova G."/>
            <person name="Pati A."/>
            <person name="Mikhailova N."/>
            <person name="Chen A."/>
            <person name="Palaniappan K."/>
            <person name="Land M."/>
            <person name="Hauser L."/>
            <person name="Chang Y.J."/>
            <person name="Jeffries C.D."/>
            <person name="Chain P."/>
            <person name="Rohde M."/>
            <person name="Goker M."/>
            <person name="Bristow J."/>
            <person name="Eisen J.A."/>
            <person name="Markowitz V."/>
            <person name="Hugenholtz P."/>
            <person name="Kyrpides N.C."/>
            <person name="Klenk H.P."/>
            <person name="Lapidus A."/>
        </authorList>
    </citation>
    <scope>NUCLEOTIDE SEQUENCE [LARGE SCALE GENOMIC DNA]</scope>
    <source>
        <strain evidence="3">ATCC 27377 / DSM 6068 / ICPB 4128</strain>
    </source>
</reference>
<dbReference type="InterPro" id="IPR011256">
    <property type="entry name" value="Reg_factor_effector_dom_sf"/>
</dbReference>
<feature type="domain" description="AraC effector-binding" evidence="1">
    <location>
        <begin position="3"/>
        <end position="154"/>
    </location>
</feature>
<accession>D2R723</accession>
<dbReference type="AlphaFoldDB" id="D2R723"/>
<dbReference type="InterPro" id="IPR029442">
    <property type="entry name" value="GyrI-like"/>
</dbReference>
<keyword evidence="3" id="KW-1185">Reference proteome</keyword>